<organism evidence="1 2">
    <name type="scientific">Oxytricha trifallax</name>
    <dbReference type="NCBI Taxonomy" id="1172189"/>
    <lineage>
        <taxon>Eukaryota</taxon>
        <taxon>Sar</taxon>
        <taxon>Alveolata</taxon>
        <taxon>Ciliophora</taxon>
        <taxon>Intramacronucleata</taxon>
        <taxon>Spirotrichea</taxon>
        <taxon>Stichotrichia</taxon>
        <taxon>Sporadotrichida</taxon>
        <taxon>Oxytrichidae</taxon>
        <taxon>Oxytrichinae</taxon>
        <taxon>Oxytricha</taxon>
    </lineage>
</organism>
<proteinExistence type="predicted"/>
<protein>
    <submittedName>
        <fullName evidence="1">Uncharacterized protein</fullName>
    </submittedName>
</protein>
<sequence>MVCLLIGLLEYCEIFVGQGSLQNRPRNAVAGLARNLQFKFIRGEPCWFVQQIS</sequence>
<evidence type="ECO:0000313" key="2">
    <source>
        <dbReference type="Proteomes" id="UP000053232"/>
    </source>
</evidence>
<evidence type="ECO:0000313" key="1">
    <source>
        <dbReference type="EMBL" id="KEJ83016.1"/>
    </source>
</evidence>
<gene>
    <name evidence="1" type="ORF">OXYTRIMIC_795</name>
</gene>
<name>A0A073I0Q8_9SPIT</name>
<keyword evidence="2" id="KW-1185">Reference proteome</keyword>
<accession>A0A073I0Q8</accession>
<reference evidence="2" key="1">
    <citation type="journal article" date="2014" name="Cell">
        <title>The Architecture of a Scrambled Genome Reveals Massive Levels of Genomic Rearrangement during Development.</title>
        <authorList>
            <person name="Chen X."/>
            <person name="Bracht J.R."/>
            <person name="Goldman A.D."/>
            <person name="Dolzhenko E."/>
            <person name="Clay D.M."/>
            <person name="Swart E.C."/>
            <person name="Perlman D.H."/>
            <person name="Doak T.G."/>
            <person name="Stuart A."/>
            <person name="Amemiya C.T."/>
            <person name="Sebra R.P."/>
            <person name="Landweber L.F."/>
        </authorList>
    </citation>
    <scope>NUCLEOTIDE SEQUENCE [LARGE SCALE GENOMIC DNA]</scope>
    <source>
        <strain evidence="2">JRB310</strain>
    </source>
</reference>
<dbReference type="AlphaFoldDB" id="A0A073I0Q8"/>
<dbReference type="Proteomes" id="UP000053232">
    <property type="component" value="Unassembled WGS sequence"/>
</dbReference>
<comment type="caution">
    <text evidence="1">The sequence shown here is derived from an EMBL/GenBank/DDBJ whole genome shotgun (WGS) entry which is preliminary data.</text>
</comment>
<dbReference type="EMBL" id="ARYC01001195">
    <property type="protein sequence ID" value="KEJ83016.1"/>
    <property type="molecule type" value="Genomic_DNA"/>
</dbReference>